<keyword evidence="5 19" id="KW-0645">Protease</keyword>
<evidence type="ECO:0000256" key="8">
    <source>
        <dbReference type="ARBA" id="ARBA00022801"/>
    </source>
</evidence>
<proteinExistence type="inferred from homology"/>
<dbReference type="InterPro" id="IPR018200">
    <property type="entry name" value="USP_CS"/>
</dbReference>
<dbReference type="InterPro" id="IPR038765">
    <property type="entry name" value="Papain-like_cys_pep_sf"/>
</dbReference>
<dbReference type="Proteomes" id="UP000694422">
    <property type="component" value="Unplaced"/>
</dbReference>
<keyword evidence="12" id="KW-0805">Transcription regulation</keyword>
<dbReference type="GO" id="GO:0016579">
    <property type="term" value="P:protein deubiquitination"/>
    <property type="evidence" value="ECO:0007669"/>
    <property type="project" value="InterPro"/>
</dbReference>
<evidence type="ECO:0000313" key="21">
    <source>
        <dbReference type="Ensembl" id="ENSSDAP00000026548.1"/>
    </source>
</evidence>
<dbReference type="PROSITE" id="PS00972">
    <property type="entry name" value="USP_1"/>
    <property type="match status" value="1"/>
</dbReference>
<evidence type="ECO:0000256" key="12">
    <source>
        <dbReference type="ARBA" id="ARBA00023015"/>
    </source>
</evidence>
<keyword evidence="13" id="KW-0010">Activator</keyword>
<dbReference type="GO" id="GO:0005737">
    <property type="term" value="C:cytoplasm"/>
    <property type="evidence" value="ECO:0007669"/>
    <property type="project" value="UniProtKB-SubCell"/>
</dbReference>
<dbReference type="AlphaFoldDB" id="A0A8C9QL82"/>
<dbReference type="EC" id="3.4.19.12" evidence="19"/>
<comment type="function">
    <text evidence="19">Deubiquitinating enzyme that removes conjugated ubiquitin from specific proteins to regulate different cellular processes.</text>
</comment>
<protein>
    <recommendedName>
        <fullName evidence="19">Ubiquitin carboxyl-terminal hydrolase</fullName>
        <ecNumber evidence="19">3.4.19.12</ecNumber>
    </recommendedName>
</protein>
<dbReference type="PANTHER" id="PTHR21646:SF6">
    <property type="entry name" value="UBIQUITIN CARBOXYL-TERMINAL HYDROLASE 21"/>
    <property type="match status" value="1"/>
</dbReference>
<evidence type="ECO:0000256" key="4">
    <source>
        <dbReference type="ARBA" id="ARBA00022490"/>
    </source>
</evidence>
<reference evidence="21" key="2">
    <citation type="submission" date="2025-09" db="UniProtKB">
        <authorList>
            <consortium name="Ensembl"/>
        </authorList>
    </citation>
    <scope>IDENTIFICATION</scope>
</reference>
<keyword evidence="22" id="KW-1185">Reference proteome</keyword>
<evidence type="ECO:0000259" key="20">
    <source>
        <dbReference type="PROSITE" id="PS50235"/>
    </source>
</evidence>
<evidence type="ECO:0000256" key="7">
    <source>
        <dbReference type="ARBA" id="ARBA00022786"/>
    </source>
</evidence>
<feature type="domain" description="USP" evidence="20">
    <location>
        <begin position="54"/>
        <end position="400"/>
    </location>
</feature>
<dbReference type="InterPro" id="IPR028889">
    <property type="entry name" value="USP"/>
</dbReference>
<dbReference type="SUPFAM" id="SSF54001">
    <property type="entry name" value="Cysteine proteinases"/>
    <property type="match status" value="1"/>
</dbReference>
<comment type="subunit">
    <text evidence="18">Interacts with BEND3.</text>
</comment>
<comment type="subcellular location">
    <subcellularLocation>
        <location evidence="3">Cytoplasm</location>
    </subcellularLocation>
    <subcellularLocation>
        <location evidence="2">Nucleus</location>
    </subcellularLocation>
</comment>
<evidence type="ECO:0000256" key="2">
    <source>
        <dbReference type="ARBA" id="ARBA00004123"/>
    </source>
</evidence>
<keyword evidence="8 19" id="KW-0378">Hydrolase</keyword>
<dbReference type="Ensembl" id="ENSSDAT00000030340.1">
    <property type="protein sequence ID" value="ENSSDAP00000026548.1"/>
    <property type="gene ID" value="ENSSDAG00000024062.1"/>
</dbReference>
<reference evidence="21" key="1">
    <citation type="submission" date="2025-08" db="UniProtKB">
        <authorList>
            <consortium name="Ensembl"/>
        </authorList>
    </citation>
    <scope>IDENTIFICATION</scope>
</reference>
<dbReference type="GO" id="GO:0005634">
    <property type="term" value="C:nucleus"/>
    <property type="evidence" value="ECO:0007669"/>
    <property type="project" value="UniProtKB-SubCell"/>
</dbReference>
<dbReference type="InterPro" id="IPR001394">
    <property type="entry name" value="Peptidase_C19_UCH"/>
</dbReference>
<sequence>MQNQLGPCWSDSLYHGVPLPGSPPPTLFLPIPFWTNLAHSTSAHHTLLLGSGHVGLQNLGNTCFLNAVLQCLSSTRPLRDFCLRRDFRPEVPGRGQEQELTEAFADVMGALWHPNSCEAVDPTEFQAVFQKYIPSFSGNNQQDAHEFLRLLMERLHLELHRQGCRAPPILANDPAPSPSLRGETLLKGPELSDDDRANLMWKHYLEREGSQIVDLFAGQLKSCRLCQACGYRSMTFEVFFDLSLPIPKEGFSGEKVSLWDCFHLFTKEEEIELENAPVCDRCCQKTQSTKTLTIQRFPSILVLHLNRFSTSQGTIKKISVGVDFPLQQMSLEDFTSDRTVSPVYELYALCNHSGSVHSGHYTALCGSQTDWHVYDDSCVSPISENQVASSEGYVLFYQLM</sequence>
<evidence type="ECO:0000256" key="11">
    <source>
        <dbReference type="ARBA" id="ARBA00022853"/>
    </source>
</evidence>
<evidence type="ECO:0000313" key="22">
    <source>
        <dbReference type="Proteomes" id="UP000694422"/>
    </source>
</evidence>
<keyword evidence="14" id="KW-0804">Transcription</keyword>
<organism evidence="21 22">
    <name type="scientific">Spermophilus dauricus</name>
    <name type="common">Daurian ground squirrel</name>
    <dbReference type="NCBI Taxonomy" id="99837"/>
    <lineage>
        <taxon>Eukaryota</taxon>
        <taxon>Metazoa</taxon>
        <taxon>Chordata</taxon>
        <taxon>Craniata</taxon>
        <taxon>Vertebrata</taxon>
        <taxon>Euteleostomi</taxon>
        <taxon>Mammalia</taxon>
        <taxon>Eutheria</taxon>
        <taxon>Euarchontoglires</taxon>
        <taxon>Glires</taxon>
        <taxon>Rodentia</taxon>
        <taxon>Sciuromorpha</taxon>
        <taxon>Sciuridae</taxon>
        <taxon>Xerinae</taxon>
        <taxon>Marmotini</taxon>
        <taxon>Spermophilus</taxon>
    </lineage>
</organism>
<dbReference type="GO" id="GO:0046872">
    <property type="term" value="F:metal ion binding"/>
    <property type="evidence" value="ECO:0007669"/>
    <property type="project" value="UniProtKB-KW"/>
</dbReference>
<comment type="function">
    <text evidence="16">Deubiquitinates histone H2A, a specific tag for epigenetic transcriptional repression, thereby acting as a coactivator. Deubiquitination of histone H2A releaves the repression of di- and trimethylation of histone H3 at 'Lys-4', resulting in regulation of transcriptional initiation. Regulates gene expression via histone H2A deubiquitination. Deubiquitinates BAZ2A/TIP5 leading to its stabilization. Also capable of removing NEDD8 from NEDD8 conjugates but has no effect on Sentrin-1 conjugates. Also acts as a negative regulator of the ribosome quality control (RQC) by mediating deubiquitination of 40S ribosomal proteins RPS10/eS10 and RPS20/uS10, thereby antagonizing ZNF598-mediated 40S ubiquitination.</text>
</comment>
<keyword evidence="4" id="KW-0963">Cytoplasm</keyword>
<keyword evidence="9 19" id="KW-0788">Thiol protease</keyword>
<evidence type="ECO:0000256" key="19">
    <source>
        <dbReference type="RuleBase" id="RU366025"/>
    </source>
</evidence>
<keyword evidence="10" id="KW-0862">Zinc</keyword>
<keyword evidence="6" id="KW-0479">Metal-binding</keyword>
<dbReference type="CDD" id="cd02674">
    <property type="entry name" value="Peptidase_C19R"/>
    <property type="match status" value="1"/>
</dbReference>
<evidence type="ECO:0000256" key="6">
    <source>
        <dbReference type="ARBA" id="ARBA00022723"/>
    </source>
</evidence>
<dbReference type="PROSITE" id="PS50235">
    <property type="entry name" value="USP_3"/>
    <property type="match status" value="1"/>
</dbReference>
<evidence type="ECO:0000256" key="5">
    <source>
        <dbReference type="ARBA" id="ARBA00022670"/>
    </source>
</evidence>
<comment type="catalytic activity">
    <reaction evidence="1 19">
        <text>Thiol-dependent hydrolysis of ester, thioester, amide, peptide and isopeptide bonds formed by the C-terminal Gly of ubiquitin (a 76-residue protein attached to proteins as an intracellular targeting signal).</text>
        <dbReference type="EC" id="3.4.19.12"/>
    </reaction>
</comment>
<evidence type="ECO:0000256" key="13">
    <source>
        <dbReference type="ARBA" id="ARBA00023159"/>
    </source>
</evidence>
<name>A0A8C9QL82_SPEDA</name>
<evidence type="ECO:0000256" key="1">
    <source>
        <dbReference type="ARBA" id="ARBA00000707"/>
    </source>
</evidence>
<evidence type="ECO:0000256" key="16">
    <source>
        <dbReference type="ARBA" id="ARBA00058026"/>
    </source>
</evidence>
<dbReference type="InterPro" id="IPR050185">
    <property type="entry name" value="Ub_carboxyl-term_hydrolase"/>
</dbReference>
<dbReference type="PROSITE" id="PS00973">
    <property type="entry name" value="USP_2"/>
    <property type="match status" value="1"/>
</dbReference>
<evidence type="ECO:0000256" key="15">
    <source>
        <dbReference type="ARBA" id="ARBA00023242"/>
    </source>
</evidence>
<dbReference type="Gene3D" id="3.90.70.10">
    <property type="entry name" value="Cysteine proteinases"/>
    <property type="match status" value="1"/>
</dbReference>
<keyword evidence="7 19" id="KW-0833">Ubl conjugation pathway</keyword>
<evidence type="ECO:0000256" key="9">
    <source>
        <dbReference type="ARBA" id="ARBA00022807"/>
    </source>
</evidence>
<keyword evidence="11" id="KW-0156">Chromatin regulator</keyword>
<accession>A0A8C9QL82</accession>
<dbReference type="GO" id="GO:0004843">
    <property type="term" value="F:cysteine-type deubiquitinase activity"/>
    <property type="evidence" value="ECO:0007669"/>
    <property type="project" value="UniProtKB-UniRule"/>
</dbReference>
<dbReference type="PANTHER" id="PTHR21646">
    <property type="entry name" value="UBIQUITIN CARBOXYL-TERMINAL HYDROLASE"/>
    <property type="match status" value="1"/>
</dbReference>
<evidence type="ECO:0000256" key="14">
    <source>
        <dbReference type="ARBA" id="ARBA00023163"/>
    </source>
</evidence>
<comment type="similarity">
    <text evidence="17">Belongs to the peptidase C19 family. USP21 subfamily.</text>
</comment>
<dbReference type="FunFam" id="3.90.70.10:FF:000058">
    <property type="entry name" value="Ubiquitin carboxyl-terminal hydrolase 21"/>
    <property type="match status" value="1"/>
</dbReference>
<dbReference type="GO" id="GO:0006508">
    <property type="term" value="P:proteolysis"/>
    <property type="evidence" value="ECO:0007669"/>
    <property type="project" value="UniProtKB-KW"/>
</dbReference>
<evidence type="ECO:0000256" key="3">
    <source>
        <dbReference type="ARBA" id="ARBA00004496"/>
    </source>
</evidence>
<dbReference type="GO" id="GO:0006325">
    <property type="term" value="P:chromatin organization"/>
    <property type="evidence" value="ECO:0007669"/>
    <property type="project" value="UniProtKB-KW"/>
</dbReference>
<keyword evidence="15" id="KW-0539">Nucleus</keyword>
<evidence type="ECO:0000256" key="10">
    <source>
        <dbReference type="ARBA" id="ARBA00022833"/>
    </source>
</evidence>
<evidence type="ECO:0000256" key="17">
    <source>
        <dbReference type="ARBA" id="ARBA00061628"/>
    </source>
</evidence>
<dbReference type="Pfam" id="PF00443">
    <property type="entry name" value="UCH"/>
    <property type="match status" value="1"/>
</dbReference>
<evidence type="ECO:0000256" key="18">
    <source>
        <dbReference type="ARBA" id="ARBA00063395"/>
    </source>
</evidence>